<dbReference type="SUPFAM" id="SSF56601">
    <property type="entry name" value="beta-lactamase/transpeptidase-like"/>
    <property type="match status" value="1"/>
</dbReference>
<evidence type="ECO:0000313" key="4">
    <source>
        <dbReference type="Proteomes" id="UP000242447"/>
    </source>
</evidence>
<organism evidence="3 4">
    <name type="scientific">Ketogulonicigenium robustum</name>
    <dbReference type="NCBI Taxonomy" id="92947"/>
    <lineage>
        <taxon>Bacteria</taxon>
        <taxon>Pseudomonadati</taxon>
        <taxon>Pseudomonadota</taxon>
        <taxon>Alphaproteobacteria</taxon>
        <taxon>Rhodobacterales</taxon>
        <taxon>Roseobacteraceae</taxon>
        <taxon>Ketogulonicigenium</taxon>
    </lineage>
</organism>
<dbReference type="PANTHER" id="PTHR43283">
    <property type="entry name" value="BETA-LACTAMASE-RELATED"/>
    <property type="match status" value="1"/>
</dbReference>
<dbReference type="Proteomes" id="UP000242447">
    <property type="component" value="Plasmid unnamed1"/>
</dbReference>
<accession>A0A1W6P3I0</accession>
<evidence type="ECO:0000259" key="2">
    <source>
        <dbReference type="Pfam" id="PF00144"/>
    </source>
</evidence>
<reference evidence="3 4" key="1">
    <citation type="submission" date="2017-02" db="EMBL/GenBank/DDBJ databases">
        <title>Ketogulonicigenium robustum SPU B003 Genome sequencing and assembly.</title>
        <authorList>
            <person name="Li Y."/>
            <person name="Liu L."/>
            <person name="Wang C."/>
            <person name="Zhang M."/>
            <person name="Zhang T."/>
            <person name="Zhang Y."/>
        </authorList>
    </citation>
    <scope>NUCLEOTIDE SEQUENCE [LARGE SCALE GENOMIC DNA]</scope>
    <source>
        <strain evidence="3 4">SPU_B003</strain>
        <plasmid evidence="3 4">unnamed1</plasmid>
    </source>
</reference>
<dbReference type="Gene3D" id="3.40.710.10">
    <property type="entry name" value="DD-peptidase/beta-lactamase superfamily"/>
    <property type="match status" value="1"/>
</dbReference>
<name>A0A1W6P3I0_9RHOB</name>
<keyword evidence="3" id="KW-0614">Plasmid</keyword>
<protein>
    <submittedName>
        <fullName evidence="3">Penicillin binding protein</fullName>
    </submittedName>
</protein>
<dbReference type="InterPro" id="IPR012338">
    <property type="entry name" value="Beta-lactam/transpept-like"/>
</dbReference>
<dbReference type="InterPro" id="IPR001466">
    <property type="entry name" value="Beta-lactam-related"/>
</dbReference>
<proteinExistence type="predicted"/>
<dbReference type="PANTHER" id="PTHR43283:SF11">
    <property type="entry name" value="BETA-LACTAMASE-RELATED DOMAIN-CONTAINING PROTEIN"/>
    <property type="match status" value="1"/>
</dbReference>
<dbReference type="Pfam" id="PF00144">
    <property type="entry name" value="Beta-lactamase"/>
    <property type="match status" value="1"/>
</dbReference>
<dbReference type="EMBL" id="CP019938">
    <property type="protein sequence ID" value="ARO15979.1"/>
    <property type="molecule type" value="Genomic_DNA"/>
</dbReference>
<keyword evidence="1" id="KW-0378">Hydrolase</keyword>
<dbReference type="GO" id="GO:0016787">
    <property type="term" value="F:hydrolase activity"/>
    <property type="evidence" value="ECO:0007669"/>
    <property type="project" value="UniProtKB-KW"/>
</dbReference>
<evidence type="ECO:0000313" key="3">
    <source>
        <dbReference type="EMBL" id="ARO15979.1"/>
    </source>
</evidence>
<geneLocation type="plasmid" evidence="3">
    <name>unnamed1</name>
</geneLocation>
<keyword evidence="4" id="KW-1185">Reference proteome</keyword>
<dbReference type="InterPro" id="IPR050789">
    <property type="entry name" value="Diverse_Enzym_Activities"/>
</dbReference>
<gene>
    <name evidence="3" type="ORF">BVG79_p1000177</name>
</gene>
<sequence>MQMNWDAAAAAVRAAADWADDAPGGAVVLFDTDGVRASAAAGVESLATRVPFGVESVVRYASVTKHVFASFVLAEADVIGLDDPLGAHLPALAPLTAAVTVRQALGMTGGLPDTREALTLLGLSVFTQSFAPDLLAFHTALPGLNYPAGTEVHYSNGGYRLVEEALRGHGRLFDDYLRDHLRGPHGLGFKAAEMWTDPVRGLCPGYWHDGRGWQVGLQGMHLSAAGSLTGSARDLAAWGGLLLRGEGEFAGRLAALSATGHLRDGRATGYGLGMRHHMVGGRDLVGHGGSQPGFKSYILLDPLAGAGCIVVANRDDVNSTALAERVMAALYGAALPVAENAMTPGLYVAPTGADWIEVNAQAVTRLDDTIAVYPDGAGGVDSRAPTSPLHLRMEGEDVVGTAGHAPARFQPARPEAVPATLDGLWRADPFGAMLEIYRGAVVMGAGPTRRAMPLQSLGGGRYLFTLHDGPWVRRVCLNEMGGDRFQLALSRARSVEYRRISGS</sequence>
<dbReference type="KEGG" id="kro:BVG79_p1000177"/>
<feature type="domain" description="Beta-lactamase-related" evidence="2">
    <location>
        <begin position="20"/>
        <end position="321"/>
    </location>
</feature>
<evidence type="ECO:0000256" key="1">
    <source>
        <dbReference type="ARBA" id="ARBA00022801"/>
    </source>
</evidence>
<dbReference type="AlphaFoldDB" id="A0A1W6P3I0"/>